<evidence type="ECO:0000313" key="5">
    <source>
        <dbReference type="EMBL" id="ADP82280.1"/>
    </source>
</evidence>
<dbReference type="InterPro" id="IPR036388">
    <property type="entry name" value="WH-like_DNA-bd_sf"/>
</dbReference>
<dbReference type="Gene3D" id="3.30.450.40">
    <property type="match status" value="1"/>
</dbReference>
<evidence type="ECO:0000256" key="2">
    <source>
        <dbReference type="ARBA" id="ARBA00023125"/>
    </source>
</evidence>
<dbReference type="PANTHER" id="PTHR44688">
    <property type="entry name" value="DNA-BINDING TRANSCRIPTIONAL ACTIVATOR DEVR_DOSR"/>
    <property type="match status" value="1"/>
</dbReference>
<dbReference type="PRINTS" id="PR00038">
    <property type="entry name" value="HTHLUXR"/>
</dbReference>
<dbReference type="Pfam" id="PF00196">
    <property type="entry name" value="GerE"/>
    <property type="match status" value="1"/>
</dbReference>
<organism evidence="5 6">
    <name type="scientific">Pseudofrankia inefficax (strain DSM 45817 / CECT 9037 / DDB 130130 / EuI1c)</name>
    <name type="common">Frankia inefficax</name>
    <dbReference type="NCBI Taxonomy" id="298654"/>
    <lineage>
        <taxon>Bacteria</taxon>
        <taxon>Bacillati</taxon>
        <taxon>Actinomycetota</taxon>
        <taxon>Actinomycetes</taxon>
        <taxon>Frankiales</taxon>
        <taxon>Frankiaceae</taxon>
        <taxon>Pseudofrankia</taxon>
    </lineage>
</organism>
<dbReference type="Gene3D" id="1.10.10.10">
    <property type="entry name" value="Winged helix-like DNA-binding domain superfamily/Winged helix DNA-binding domain"/>
    <property type="match status" value="1"/>
</dbReference>
<dbReference type="GO" id="GO:0006355">
    <property type="term" value="P:regulation of DNA-templated transcription"/>
    <property type="evidence" value="ECO:0007669"/>
    <property type="project" value="InterPro"/>
</dbReference>
<protein>
    <submittedName>
        <fullName evidence="5">GAF modulated transcriptional regulator, LuxR family</fullName>
    </submittedName>
</protein>
<dbReference type="eggNOG" id="COG2203">
    <property type="taxonomic scope" value="Bacteria"/>
</dbReference>
<dbReference type="HOGENOM" id="CLU_081562_0_0_11"/>
<dbReference type="RefSeq" id="WP_013425398.1">
    <property type="nucleotide sequence ID" value="NC_014666.1"/>
</dbReference>
<dbReference type="CDD" id="cd06170">
    <property type="entry name" value="LuxR_C_like"/>
    <property type="match status" value="1"/>
</dbReference>
<dbReference type="SMART" id="SM00421">
    <property type="entry name" value="HTH_LUXR"/>
    <property type="match status" value="1"/>
</dbReference>
<evidence type="ECO:0000313" key="6">
    <source>
        <dbReference type="Proteomes" id="UP000002484"/>
    </source>
</evidence>
<name>E3JBX0_PSEI1</name>
<proteinExistence type="predicted"/>
<dbReference type="AlphaFoldDB" id="E3JBX0"/>
<dbReference type="SUPFAM" id="SSF46894">
    <property type="entry name" value="C-terminal effector domain of the bipartite response regulators"/>
    <property type="match status" value="1"/>
</dbReference>
<dbReference type="PROSITE" id="PS50043">
    <property type="entry name" value="HTH_LUXR_2"/>
    <property type="match status" value="1"/>
</dbReference>
<dbReference type="Proteomes" id="UP000002484">
    <property type="component" value="Chromosome"/>
</dbReference>
<gene>
    <name evidence="5" type="ordered locus">FraEuI1c_4281</name>
</gene>
<keyword evidence="3" id="KW-0804">Transcription</keyword>
<dbReference type="InterPro" id="IPR016032">
    <property type="entry name" value="Sig_transdc_resp-reg_C-effctor"/>
</dbReference>
<dbReference type="STRING" id="298654.FraEuI1c_4281"/>
<dbReference type="InParanoid" id="E3JBX0"/>
<evidence type="ECO:0000256" key="1">
    <source>
        <dbReference type="ARBA" id="ARBA00023015"/>
    </source>
</evidence>
<dbReference type="EMBL" id="CP002299">
    <property type="protein sequence ID" value="ADP82280.1"/>
    <property type="molecule type" value="Genomic_DNA"/>
</dbReference>
<dbReference type="InterPro" id="IPR000792">
    <property type="entry name" value="Tscrpt_reg_LuxR_C"/>
</dbReference>
<dbReference type="PANTHER" id="PTHR44688:SF16">
    <property type="entry name" value="DNA-BINDING TRANSCRIPTIONAL ACTIVATOR DEVR_DOSR"/>
    <property type="match status" value="1"/>
</dbReference>
<reference evidence="5 6" key="1">
    <citation type="submission" date="2010-10" db="EMBL/GenBank/DDBJ databases">
        <title>Complete sequence of Frankia sp. EuI1c.</title>
        <authorList>
            <consortium name="US DOE Joint Genome Institute"/>
            <person name="Lucas S."/>
            <person name="Copeland A."/>
            <person name="Lapidus A."/>
            <person name="Cheng J.-F."/>
            <person name="Bruce D."/>
            <person name="Goodwin L."/>
            <person name="Pitluck S."/>
            <person name="Chertkov O."/>
            <person name="Detter J.C."/>
            <person name="Han C."/>
            <person name="Tapia R."/>
            <person name="Land M."/>
            <person name="Hauser L."/>
            <person name="Jeffries C."/>
            <person name="Kyrpides N."/>
            <person name="Ivanova N."/>
            <person name="Mikhailova N."/>
            <person name="Beauchemin N."/>
            <person name="Sen A."/>
            <person name="Sur S.A."/>
            <person name="Gtari M."/>
            <person name="Wall L."/>
            <person name="Tisa L."/>
            <person name="Woyke T."/>
        </authorList>
    </citation>
    <scope>NUCLEOTIDE SEQUENCE [LARGE SCALE GENOMIC DNA]</scope>
    <source>
        <strain evidence="6">DSM 45817 / CECT 9037 / EuI1c</strain>
    </source>
</reference>
<keyword evidence="1" id="KW-0805">Transcription regulation</keyword>
<dbReference type="eggNOG" id="COG2197">
    <property type="taxonomic scope" value="Bacteria"/>
</dbReference>
<keyword evidence="2" id="KW-0238">DNA-binding</keyword>
<evidence type="ECO:0000259" key="4">
    <source>
        <dbReference type="PROSITE" id="PS50043"/>
    </source>
</evidence>
<keyword evidence="6" id="KW-1185">Reference proteome</keyword>
<dbReference type="InterPro" id="IPR029016">
    <property type="entry name" value="GAF-like_dom_sf"/>
</dbReference>
<dbReference type="SUPFAM" id="SSF55781">
    <property type="entry name" value="GAF domain-like"/>
    <property type="match status" value="1"/>
</dbReference>
<dbReference type="OrthoDB" id="4069167at2"/>
<feature type="domain" description="HTH luxR-type" evidence="4">
    <location>
        <begin position="209"/>
        <end position="274"/>
    </location>
</feature>
<dbReference type="KEGG" id="fri:FraEuI1c_4281"/>
<sequence>MPEPCQDNVADEFLAGAAFSLRERTGVDLTLAGRVHPRTRVLTIRCAEGARTDACLGLTLEPGRGAGGRVVTLGRPVSDDYVNKPVVDSRGRPRVECRENLGSLLAMPLRLGGRVAYVMYLGERAGKPFGTATTRAALTFMQQLESYIARAARIYQVGSPQRWNVDERALAQIFTELAELSREVAAPPARARVAAIRKLLAESMLEAMPDQDGRALTRRELDVLRLVAEGLSNAEAAQQLVVSPETVKAYLRNIRSKLGVNNRTAAVAVARRAGMLR</sequence>
<accession>E3JBX0</accession>
<dbReference type="GO" id="GO:0003677">
    <property type="term" value="F:DNA binding"/>
    <property type="evidence" value="ECO:0007669"/>
    <property type="project" value="UniProtKB-KW"/>
</dbReference>
<evidence type="ECO:0000256" key="3">
    <source>
        <dbReference type="ARBA" id="ARBA00023163"/>
    </source>
</evidence>